<organism evidence="2 3">
    <name type="scientific">Funneliformis mosseae</name>
    <name type="common">Endomycorrhizal fungus</name>
    <name type="synonym">Glomus mosseae</name>
    <dbReference type="NCBI Taxonomy" id="27381"/>
    <lineage>
        <taxon>Eukaryota</taxon>
        <taxon>Fungi</taxon>
        <taxon>Fungi incertae sedis</taxon>
        <taxon>Mucoromycota</taxon>
        <taxon>Glomeromycotina</taxon>
        <taxon>Glomeromycetes</taxon>
        <taxon>Glomerales</taxon>
        <taxon>Glomeraceae</taxon>
        <taxon>Funneliformis</taxon>
    </lineage>
</organism>
<sequence>MYIRFLEISSKDFHSIIWPFKKVLPQALFEDIVSFHMSNTEPKQNKLIPRKPKHAAIIVNWIQRKDSNAGILTDCKYNLNLIYRRSRDGYGLYNIRRICDRQGACILIIKTKENETIIGGYNPIGDGKDLSSIIISRVTNSNNAIYESSFIPLNFGNSDLVIKNDFGTCNQAQYESNILDNDNFTIEEMEIFSFNKS</sequence>
<dbReference type="PROSITE" id="PS51886">
    <property type="entry name" value="TLDC"/>
    <property type="match status" value="1"/>
</dbReference>
<feature type="domain" description="TLDc" evidence="1">
    <location>
        <begin position="46"/>
        <end position="195"/>
    </location>
</feature>
<dbReference type="InterPro" id="IPR006571">
    <property type="entry name" value="TLDc_dom"/>
</dbReference>
<evidence type="ECO:0000259" key="1">
    <source>
        <dbReference type="PROSITE" id="PS51886"/>
    </source>
</evidence>
<reference evidence="2" key="1">
    <citation type="submission" date="2021-06" db="EMBL/GenBank/DDBJ databases">
        <authorList>
            <person name="Kallberg Y."/>
            <person name="Tangrot J."/>
            <person name="Rosling A."/>
        </authorList>
    </citation>
    <scope>NUCLEOTIDE SEQUENCE</scope>
    <source>
        <strain evidence="2">87-6 pot B 2015</strain>
    </source>
</reference>
<comment type="caution">
    <text evidence="2">The sequence shown here is derived from an EMBL/GenBank/DDBJ whole genome shotgun (WGS) entry which is preliminary data.</text>
</comment>
<protein>
    <submittedName>
        <fullName evidence="2">12817_t:CDS:1</fullName>
    </submittedName>
</protein>
<dbReference type="Proteomes" id="UP000789375">
    <property type="component" value="Unassembled WGS sequence"/>
</dbReference>
<evidence type="ECO:0000313" key="3">
    <source>
        <dbReference type="Proteomes" id="UP000789375"/>
    </source>
</evidence>
<proteinExistence type="predicted"/>
<evidence type="ECO:0000313" key="2">
    <source>
        <dbReference type="EMBL" id="CAG8474739.1"/>
    </source>
</evidence>
<keyword evidence="3" id="KW-1185">Reference proteome</keyword>
<gene>
    <name evidence="2" type="ORF">FMOSSE_LOCUS2696</name>
</gene>
<name>A0A9N8W2G5_FUNMO</name>
<dbReference type="AlphaFoldDB" id="A0A9N8W2G5"/>
<accession>A0A9N8W2G5</accession>
<dbReference type="EMBL" id="CAJVPP010000365">
    <property type="protein sequence ID" value="CAG8474739.1"/>
    <property type="molecule type" value="Genomic_DNA"/>
</dbReference>